<reference evidence="7" key="2">
    <citation type="submission" date="2022-03" db="EMBL/GenBank/DDBJ databases">
        <title>Draft title - Genomic analysis of global carrot germplasm unveils the trajectory of domestication and the origin of high carotenoid orange carrot.</title>
        <authorList>
            <person name="Iorizzo M."/>
            <person name="Ellison S."/>
            <person name="Senalik D."/>
            <person name="Macko-Podgorni A."/>
            <person name="Grzebelus D."/>
            <person name="Bostan H."/>
            <person name="Rolling W."/>
            <person name="Curaba J."/>
            <person name="Simon P."/>
        </authorList>
    </citation>
    <scope>NUCLEOTIDE SEQUENCE</scope>
    <source>
        <tissue evidence="7">Leaf</tissue>
    </source>
</reference>
<dbReference type="Proteomes" id="UP000077755">
    <property type="component" value="Chromosome 5"/>
</dbReference>
<evidence type="ECO:0000259" key="6">
    <source>
        <dbReference type="SMART" id="SM00849"/>
    </source>
</evidence>
<evidence type="ECO:0000256" key="4">
    <source>
        <dbReference type="ARBA" id="ARBA00023204"/>
    </source>
</evidence>
<comment type="similarity">
    <text evidence="2">Belongs to the DNA repair metallo-beta-lactamase (DRMBL) family.</text>
</comment>
<dbReference type="SUPFAM" id="SSF56281">
    <property type="entry name" value="Metallo-hydrolase/oxidoreductase"/>
    <property type="match status" value="1"/>
</dbReference>
<dbReference type="FunFam" id="3.60.15.10:FF:000010">
    <property type="entry name" value="DNA cross-link repair 1A"/>
    <property type="match status" value="1"/>
</dbReference>
<dbReference type="GO" id="GO:0005634">
    <property type="term" value="C:nucleus"/>
    <property type="evidence" value="ECO:0007669"/>
    <property type="project" value="UniProtKB-SubCell"/>
</dbReference>
<dbReference type="Pfam" id="PF07522">
    <property type="entry name" value="DRMBL"/>
    <property type="match status" value="1"/>
</dbReference>
<dbReference type="GO" id="GO:0006303">
    <property type="term" value="P:double-strand break repair via nonhomologous end joining"/>
    <property type="evidence" value="ECO:0007669"/>
    <property type="project" value="TreeGrafter"/>
</dbReference>
<organism evidence="7 8">
    <name type="scientific">Daucus carota subsp. sativus</name>
    <name type="common">Carrot</name>
    <dbReference type="NCBI Taxonomy" id="79200"/>
    <lineage>
        <taxon>Eukaryota</taxon>
        <taxon>Viridiplantae</taxon>
        <taxon>Streptophyta</taxon>
        <taxon>Embryophyta</taxon>
        <taxon>Tracheophyta</taxon>
        <taxon>Spermatophyta</taxon>
        <taxon>Magnoliopsida</taxon>
        <taxon>eudicotyledons</taxon>
        <taxon>Gunneridae</taxon>
        <taxon>Pentapetalae</taxon>
        <taxon>asterids</taxon>
        <taxon>campanulids</taxon>
        <taxon>Apiales</taxon>
        <taxon>Apiaceae</taxon>
        <taxon>Apioideae</taxon>
        <taxon>Scandiceae</taxon>
        <taxon>Daucinae</taxon>
        <taxon>Daucus</taxon>
        <taxon>Daucus sect. Daucus</taxon>
    </lineage>
</organism>
<gene>
    <name evidence="7" type="ORF">DCAR_0519000</name>
</gene>
<evidence type="ECO:0000256" key="3">
    <source>
        <dbReference type="ARBA" id="ARBA00022763"/>
    </source>
</evidence>
<feature type="domain" description="Metallo-beta-lactamase" evidence="6">
    <location>
        <begin position="114"/>
        <end position="264"/>
    </location>
</feature>
<dbReference type="EMBL" id="CP093347">
    <property type="protein sequence ID" value="WOG99646.1"/>
    <property type="molecule type" value="Genomic_DNA"/>
</dbReference>
<dbReference type="CDD" id="cd16273">
    <property type="entry name" value="SNM1A-1C-like_MBL-fold"/>
    <property type="match status" value="1"/>
</dbReference>
<dbReference type="KEGG" id="dcr:108220730"/>
<accession>A0AAF1B0Q7</accession>
<dbReference type="FunFam" id="3.40.50.12650:FF:000001">
    <property type="entry name" value="DNA cross-link repair 1A"/>
    <property type="match status" value="1"/>
</dbReference>
<keyword evidence="3" id="KW-0227">DNA damage</keyword>
<dbReference type="GO" id="GO:0036297">
    <property type="term" value="P:interstrand cross-link repair"/>
    <property type="evidence" value="ECO:0007669"/>
    <property type="project" value="TreeGrafter"/>
</dbReference>
<dbReference type="GO" id="GO:0003684">
    <property type="term" value="F:damaged DNA binding"/>
    <property type="evidence" value="ECO:0007669"/>
    <property type="project" value="TreeGrafter"/>
</dbReference>
<dbReference type="PANTHER" id="PTHR23240:SF36">
    <property type="entry name" value="DNA CROSS-LINK REPAIR PROTEIN SNM1"/>
    <property type="match status" value="1"/>
</dbReference>
<evidence type="ECO:0000256" key="2">
    <source>
        <dbReference type="ARBA" id="ARBA00010304"/>
    </source>
</evidence>
<proteinExistence type="inferred from homology"/>
<name>A0AAF1B0Q7_DAUCS</name>
<dbReference type="PANTHER" id="PTHR23240">
    <property type="entry name" value="DNA CROSS-LINK REPAIR PROTEIN PSO2/SNM1-RELATED"/>
    <property type="match status" value="1"/>
</dbReference>
<dbReference type="Gene3D" id="3.40.50.12650">
    <property type="match status" value="1"/>
</dbReference>
<comment type="subcellular location">
    <subcellularLocation>
        <location evidence="1">Nucleus</location>
    </subcellularLocation>
</comment>
<sequence length="456" mass="51733">METTPLSFISHSNDLNNPIRIADLEDFENEYEDDSMKKLDDIITQEEEDSFAGDFYRCGTDWSCLNSSSTSANKRLKQCNLFESWKLPLKTNVEASTSIVPDKKTIQAQKPQQQRACPFYKKLPGTPFTVDAFRYGQVKGCSAYFLSHFHADHYGGLSKAWSHGPIYCTPITGRLIKMCLYVNPLLIHTLDLDVEYVIEGIKVTMLEANHCPGAALIHFNLPSGQCYLHTGDFRASKLMQTYPLLLNQRVNVLYLDTTYCNPKYRFPLKEKVLDFIVKVTKNMLKKQPKTLIIVGAYSIGKESVYLAISKALTVKIHANSSRRRILQSFGWPEISGNLCTNGNDTPLHVLPMSSLKFEILEKYLKSYSDRYTSVLAFRPTGWTFSESTGSELDSIKPISKGFVTIYGVPYSEHSSFTELREFVQFLGPEKIIPTVNVGNAATRNKMQSCFQEWSKK</sequence>
<reference evidence="7" key="1">
    <citation type="journal article" date="2016" name="Nat. Genet.">
        <title>A high-quality carrot genome assembly provides new insights into carotenoid accumulation and asterid genome evolution.</title>
        <authorList>
            <person name="Iorizzo M."/>
            <person name="Ellison S."/>
            <person name="Senalik D."/>
            <person name="Zeng P."/>
            <person name="Satapoomin P."/>
            <person name="Huang J."/>
            <person name="Bowman M."/>
            <person name="Iovene M."/>
            <person name="Sanseverino W."/>
            <person name="Cavagnaro P."/>
            <person name="Yildiz M."/>
            <person name="Macko-Podgorni A."/>
            <person name="Moranska E."/>
            <person name="Grzebelus E."/>
            <person name="Grzebelus D."/>
            <person name="Ashrafi H."/>
            <person name="Zheng Z."/>
            <person name="Cheng S."/>
            <person name="Spooner D."/>
            <person name="Van Deynze A."/>
            <person name="Simon P."/>
        </authorList>
    </citation>
    <scope>NUCLEOTIDE SEQUENCE</scope>
    <source>
        <tissue evidence="7">Leaf</tissue>
    </source>
</reference>
<evidence type="ECO:0000256" key="1">
    <source>
        <dbReference type="ARBA" id="ARBA00004123"/>
    </source>
</evidence>
<dbReference type="Gene3D" id="3.60.15.10">
    <property type="entry name" value="Ribonuclease Z/Hydroxyacylglutathione hydrolase-like"/>
    <property type="match status" value="1"/>
</dbReference>
<protein>
    <recommendedName>
        <fullName evidence="6">Metallo-beta-lactamase domain-containing protein</fullName>
    </recommendedName>
</protein>
<dbReference type="SMART" id="SM00849">
    <property type="entry name" value="Lactamase_B"/>
    <property type="match status" value="1"/>
</dbReference>
<evidence type="ECO:0000313" key="7">
    <source>
        <dbReference type="EMBL" id="WOG99646.1"/>
    </source>
</evidence>
<evidence type="ECO:0000313" key="8">
    <source>
        <dbReference type="Proteomes" id="UP000077755"/>
    </source>
</evidence>
<dbReference type="InterPro" id="IPR011084">
    <property type="entry name" value="DRMBL"/>
</dbReference>
<keyword evidence="8" id="KW-1185">Reference proteome</keyword>
<dbReference type="GO" id="GO:0035312">
    <property type="term" value="F:5'-3' DNA exonuclease activity"/>
    <property type="evidence" value="ECO:0007669"/>
    <property type="project" value="TreeGrafter"/>
</dbReference>
<keyword evidence="4" id="KW-0234">DNA repair</keyword>
<dbReference type="InterPro" id="IPR001279">
    <property type="entry name" value="Metallo-B-lactamas"/>
</dbReference>
<keyword evidence="5" id="KW-0539">Nucleus</keyword>
<dbReference type="InterPro" id="IPR036866">
    <property type="entry name" value="RibonucZ/Hydroxyglut_hydro"/>
</dbReference>
<dbReference type="AlphaFoldDB" id="A0AAF1B0Q7"/>
<evidence type="ECO:0000256" key="5">
    <source>
        <dbReference type="ARBA" id="ARBA00023242"/>
    </source>
</evidence>